<dbReference type="SMART" id="SM00487">
    <property type="entry name" value="DEXDc"/>
    <property type="match status" value="1"/>
</dbReference>
<sequence length="679" mass="74056">MLGAIRRSAVSHALRSSARTLSVRSAAQRIQPLSSSISQSPYASRSLFHSSSFRFSEVNAVAKDDGPGSEQGQSQPPTLFQDLADRSLVSRPIVETLTRKMKLETMTEVQRLTIPVSVTGADVLAQAKTGTGKTIAFLVPVMEKIANDSSVQRSSSSQRGPQRGSSYRDRFSRGGPRGAIDIRTIIISPTRELAEQIATEAKRLAQGTGLVVQTAVGGTQKRLNLQQMHQEGCHILVATPGRLKDVLSDPSTGVTAPKLSTLVLDEADRLLDEGFAPDLLELQHMLPEPTSVDRQTLMFSATVAPEVMGMVRRTMKPDFKFIKTVRDDEVPTHLSVPQNAVVLRGLENTFVTLFELSKRFIEDPSASRPFKAIVYFNSTKQVNLAYEAFERLANTPGNPRSGHPLGKMYLGEIHSQLTQAQRTRAANWFRKCLSGILFSSNVTARGMDFPDVTHVIQIGVPQGRDDYIHRLGRTARANKTGEGWILLHGGEVSEFKRLVQGIPFSVDKTSFPSASLDLSQDIDALTKSIEESSPELSKIAQQMAAALGELSAPQKAAACTAQMANMMGSFPNKRVLGEAIRSLAINGYGLSDMPHVSSRMSGNLGLNSENGFKVRSQRSFDSRDRKPSSPFGSRGGRGGGFSQSRAGPFRKRDDEGSFRPRGRSSGPPGNSERRSQSWF</sequence>
<accession>A0ABR4I3H2</accession>
<dbReference type="InterPro" id="IPR027417">
    <property type="entry name" value="P-loop_NTPase"/>
</dbReference>
<evidence type="ECO:0000313" key="12">
    <source>
        <dbReference type="EMBL" id="KAL2822307.1"/>
    </source>
</evidence>
<dbReference type="Pfam" id="PF00270">
    <property type="entry name" value="DEAD"/>
    <property type="match status" value="1"/>
</dbReference>
<dbReference type="InterPro" id="IPR001650">
    <property type="entry name" value="Helicase_C-like"/>
</dbReference>
<name>A0ABR4I3H2_9EURO</name>
<dbReference type="EC" id="3.6.4.13" evidence="8"/>
<evidence type="ECO:0000256" key="6">
    <source>
        <dbReference type="ARBA" id="ARBA00047984"/>
    </source>
</evidence>
<proteinExistence type="inferred from homology"/>
<dbReference type="PROSITE" id="PS00039">
    <property type="entry name" value="DEAD_ATP_HELICASE"/>
    <property type="match status" value="1"/>
</dbReference>
<dbReference type="CDD" id="cd18787">
    <property type="entry name" value="SF2_C_DEAD"/>
    <property type="match status" value="1"/>
</dbReference>
<evidence type="ECO:0000256" key="1">
    <source>
        <dbReference type="ARBA" id="ARBA00022741"/>
    </source>
</evidence>
<dbReference type="InterPro" id="IPR000629">
    <property type="entry name" value="RNA-helicase_DEAD-box_CS"/>
</dbReference>
<dbReference type="PROSITE" id="PS51192">
    <property type="entry name" value="HELICASE_ATP_BIND_1"/>
    <property type="match status" value="1"/>
</dbReference>
<dbReference type="Pfam" id="PF00271">
    <property type="entry name" value="Helicase_C"/>
    <property type="match status" value="1"/>
</dbReference>
<dbReference type="SMART" id="SM00490">
    <property type="entry name" value="HELICc"/>
    <property type="match status" value="1"/>
</dbReference>
<evidence type="ECO:0000256" key="9">
    <source>
        <dbReference type="SAM" id="MobiDB-lite"/>
    </source>
</evidence>
<reference evidence="12 13" key="1">
    <citation type="submission" date="2024-07" db="EMBL/GenBank/DDBJ databases">
        <title>Section-level genome sequencing and comparative genomics of Aspergillus sections Usti and Cavernicolus.</title>
        <authorList>
            <consortium name="Lawrence Berkeley National Laboratory"/>
            <person name="Nybo J.L."/>
            <person name="Vesth T.C."/>
            <person name="Theobald S."/>
            <person name="Frisvad J.C."/>
            <person name="Larsen T.O."/>
            <person name="Kjaerboelling I."/>
            <person name="Rothschild-Mancinelli K."/>
            <person name="Lyhne E.K."/>
            <person name="Kogle M.E."/>
            <person name="Barry K."/>
            <person name="Clum A."/>
            <person name="Na H."/>
            <person name="Ledsgaard L."/>
            <person name="Lin J."/>
            <person name="Lipzen A."/>
            <person name="Kuo A."/>
            <person name="Riley R."/>
            <person name="Mondo S."/>
            <person name="LaButti K."/>
            <person name="Haridas S."/>
            <person name="Pangalinan J."/>
            <person name="Salamov A.A."/>
            <person name="Simmons B.A."/>
            <person name="Magnuson J.K."/>
            <person name="Chen J."/>
            <person name="Drula E."/>
            <person name="Henrissat B."/>
            <person name="Wiebenga A."/>
            <person name="Lubbers R.J."/>
            <person name="Gomes A.C."/>
            <person name="Makela M.R."/>
            <person name="Stajich J."/>
            <person name="Grigoriev I.V."/>
            <person name="Mortensen U.H."/>
            <person name="De vries R.P."/>
            <person name="Baker S.E."/>
            <person name="Andersen M.R."/>
        </authorList>
    </citation>
    <scope>NUCLEOTIDE SEQUENCE [LARGE SCALE GENOMIC DNA]</scope>
    <source>
        <strain evidence="12 13">CBS 600.67</strain>
    </source>
</reference>
<evidence type="ECO:0000256" key="4">
    <source>
        <dbReference type="ARBA" id="ARBA00022840"/>
    </source>
</evidence>
<dbReference type="EMBL" id="JBFXLS010000058">
    <property type="protein sequence ID" value="KAL2822307.1"/>
    <property type="molecule type" value="Genomic_DNA"/>
</dbReference>
<feature type="domain" description="Helicase C-terminal" evidence="11">
    <location>
        <begin position="352"/>
        <end position="519"/>
    </location>
</feature>
<comment type="caution">
    <text evidence="12">The sequence shown here is derived from an EMBL/GenBank/DDBJ whole genome shotgun (WGS) entry which is preliminary data.</text>
</comment>
<feature type="compositionally biased region" description="Basic and acidic residues" evidence="9">
    <location>
        <begin position="618"/>
        <end position="627"/>
    </location>
</feature>
<evidence type="ECO:0000259" key="11">
    <source>
        <dbReference type="PROSITE" id="PS51194"/>
    </source>
</evidence>
<feature type="compositionally biased region" description="Low complexity" evidence="9">
    <location>
        <begin position="149"/>
        <end position="165"/>
    </location>
</feature>
<evidence type="ECO:0000256" key="2">
    <source>
        <dbReference type="ARBA" id="ARBA00022801"/>
    </source>
</evidence>
<feature type="domain" description="Helicase ATP-binding" evidence="10">
    <location>
        <begin position="114"/>
        <end position="321"/>
    </location>
</feature>
<dbReference type="SUPFAM" id="SSF52540">
    <property type="entry name" value="P-loop containing nucleoside triphosphate hydrolases"/>
    <property type="match status" value="1"/>
</dbReference>
<comment type="catalytic activity">
    <reaction evidence="6 8">
        <text>ATP + H2O = ADP + phosphate + H(+)</text>
        <dbReference type="Rhea" id="RHEA:13065"/>
        <dbReference type="ChEBI" id="CHEBI:15377"/>
        <dbReference type="ChEBI" id="CHEBI:15378"/>
        <dbReference type="ChEBI" id="CHEBI:30616"/>
        <dbReference type="ChEBI" id="CHEBI:43474"/>
        <dbReference type="ChEBI" id="CHEBI:456216"/>
        <dbReference type="EC" id="3.6.4.13"/>
    </reaction>
</comment>
<keyword evidence="4 7" id="KW-0067">ATP-binding</keyword>
<evidence type="ECO:0000256" key="7">
    <source>
        <dbReference type="RuleBase" id="RU000492"/>
    </source>
</evidence>
<dbReference type="Proteomes" id="UP001610335">
    <property type="component" value="Unassembled WGS sequence"/>
</dbReference>
<evidence type="ECO:0000313" key="13">
    <source>
        <dbReference type="Proteomes" id="UP001610335"/>
    </source>
</evidence>
<organism evidence="12 13">
    <name type="scientific">Aspergillus cavernicola</name>
    <dbReference type="NCBI Taxonomy" id="176166"/>
    <lineage>
        <taxon>Eukaryota</taxon>
        <taxon>Fungi</taxon>
        <taxon>Dikarya</taxon>
        <taxon>Ascomycota</taxon>
        <taxon>Pezizomycotina</taxon>
        <taxon>Eurotiomycetes</taxon>
        <taxon>Eurotiomycetidae</taxon>
        <taxon>Eurotiales</taxon>
        <taxon>Aspergillaceae</taxon>
        <taxon>Aspergillus</taxon>
        <taxon>Aspergillus subgen. Nidulantes</taxon>
    </lineage>
</organism>
<dbReference type="InterPro" id="IPR011545">
    <property type="entry name" value="DEAD/DEAH_box_helicase_dom"/>
</dbReference>
<keyword evidence="1 7" id="KW-0547">Nucleotide-binding</keyword>
<dbReference type="Gene3D" id="3.40.50.300">
    <property type="entry name" value="P-loop containing nucleotide triphosphate hydrolases"/>
    <property type="match status" value="2"/>
</dbReference>
<keyword evidence="3 7" id="KW-0347">Helicase</keyword>
<keyword evidence="13" id="KW-1185">Reference proteome</keyword>
<dbReference type="PANTHER" id="PTHR24031">
    <property type="entry name" value="RNA HELICASE"/>
    <property type="match status" value="1"/>
</dbReference>
<dbReference type="InterPro" id="IPR014001">
    <property type="entry name" value="Helicase_ATP-bd"/>
</dbReference>
<evidence type="ECO:0000256" key="5">
    <source>
        <dbReference type="ARBA" id="ARBA00022884"/>
    </source>
</evidence>
<feature type="region of interest" description="Disordered" evidence="9">
    <location>
        <begin position="148"/>
        <end position="176"/>
    </location>
</feature>
<dbReference type="GO" id="GO:0016787">
    <property type="term" value="F:hydrolase activity"/>
    <property type="evidence" value="ECO:0007669"/>
    <property type="project" value="UniProtKB-KW"/>
</dbReference>
<evidence type="ECO:0000259" key="10">
    <source>
        <dbReference type="PROSITE" id="PS51192"/>
    </source>
</evidence>
<gene>
    <name evidence="12" type="ORF">BDW59DRAFT_163741</name>
</gene>
<feature type="region of interest" description="Disordered" evidence="9">
    <location>
        <begin position="601"/>
        <end position="679"/>
    </location>
</feature>
<comment type="similarity">
    <text evidence="7">Belongs to the DEAD box helicase family.</text>
</comment>
<evidence type="ECO:0000256" key="3">
    <source>
        <dbReference type="ARBA" id="ARBA00022806"/>
    </source>
</evidence>
<comment type="function">
    <text evidence="8">RNA helicase.</text>
</comment>
<protein>
    <recommendedName>
        <fullName evidence="8">ATP-dependent RNA helicase</fullName>
        <ecNumber evidence="8">3.6.4.13</ecNumber>
    </recommendedName>
</protein>
<keyword evidence="5 8" id="KW-0694">RNA-binding</keyword>
<feature type="compositionally biased region" description="Polar residues" evidence="9">
    <location>
        <begin position="601"/>
        <end position="610"/>
    </location>
</feature>
<keyword evidence="2 7" id="KW-0378">Hydrolase</keyword>
<dbReference type="PROSITE" id="PS51194">
    <property type="entry name" value="HELICASE_CTER"/>
    <property type="match status" value="1"/>
</dbReference>
<evidence type="ECO:0000256" key="8">
    <source>
        <dbReference type="RuleBase" id="RU365068"/>
    </source>
</evidence>
<comment type="domain">
    <text evidence="8">The Q motif is unique to and characteristic of the DEAD box family of RNA helicases and controls ATP binding and hydrolysis.</text>
</comment>